<dbReference type="KEGG" id="pavl:BKM03_24515"/>
<dbReference type="EMBL" id="CP026562">
    <property type="protein sequence ID" value="AVB22010.1"/>
    <property type="molecule type" value="Genomic_DNA"/>
</dbReference>
<proteinExistence type="predicted"/>
<reference evidence="1 2" key="1">
    <citation type="submission" date="2018-02" db="EMBL/GenBank/DDBJ databases">
        <title>Comparative genomics of Pseudomonas syringae.</title>
        <authorList>
            <person name="Hulin M.T."/>
        </authorList>
    </citation>
    <scope>NUCLEOTIDE SEQUENCE [LARGE SCALE GENOMIC DNA]</scope>
    <source>
        <strain evidence="1 2">R2leaf</strain>
    </source>
</reference>
<evidence type="ECO:0000313" key="2">
    <source>
        <dbReference type="Proteomes" id="UP000236903"/>
    </source>
</evidence>
<dbReference type="AlphaFoldDB" id="A0AAD0GQE3"/>
<gene>
    <name evidence="1" type="ORF">BKM03_24515</name>
</gene>
<dbReference type="Proteomes" id="UP000236903">
    <property type="component" value="Chromosome"/>
</dbReference>
<sequence length="66" mass="7717">MLAPEKNREHSIKLQLPAWDVVFMRRLQLIPRKEPIHSNIHPIIPQYKSHRVFILNPSIGISSVLL</sequence>
<evidence type="ECO:0000313" key="1">
    <source>
        <dbReference type="EMBL" id="AVB22010.1"/>
    </source>
</evidence>
<name>A0AAD0GQE3_9PSED</name>
<accession>A0AAD0GQE3</accession>
<protein>
    <submittedName>
        <fullName evidence="1">Uncharacterized protein</fullName>
    </submittedName>
</protein>
<organism evidence="1 2">
    <name type="scientific">Pseudomonas avellanae</name>
    <dbReference type="NCBI Taxonomy" id="46257"/>
    <lineage>
        <taxon>Bacteria</taxon>
        <taxon>Pseudomonadati</taxon>
        <taxon>Pseudomonadota</taxon>
        <taxon>Gammaproteobacteria</taxon>
        <taxon>Pseudomonadales</taxon>
        <taxon>Pseudomonadaceae</taxon>
        <taxon>Pseudomonas</taxon>
    </lineage>
</organism>